<evidence type="ECO:0000313" key="10">
    <source>
        <dbReference type="Proteomes" id="UP000242310"/>
    </source>
</evidence>
<name>A0A2P8HYL2_9BACI</name>
<dbReference type="InterPro" id="IPR017871">
    <property type="entry name" value="ABC_transporter-like_CS"/>
</dbReference>
<keyword evidence="3" id="KW-0547">Nucleotide-binding</keyword>
<dbReference type="PROSITE" id="PS50893">
    <property type="entry name" value="ABC_TRANSPORTER_2"/>
    <property type="match status" value="1"/>
</dbReference>
<dbReference type="AlphaFoldDB" id="A0A2P8HYL2"/>
<evidence type="ECO:0000256" key="2">
    <source>
        <dbReference type="ARBA" id="ARBA00022475"/>
    </source>
</evidence>
<evidence type="ECO:0000259" key="8">
    <source>
        <dbReference type="PROSITE" id="PS50893"/>
    </source>
</evidence>
<dbReference type="PROSITE" id="PS00211">
    <property type="entry name" value="ABC_TRANSPORTER_1"/>
    <property type="match status" value="1"/>
</dbReference>
<dbReference type="CDD" id="cd03256">
    <property type="entry name" value="ABC_PhnC_transporter"/>
    <property type="match status" value="1"/>
</dbReference>
<evidence type="ECO:0000256" key="5">
    <source>
        <dbReference type="ARBA" id="ARBA00022885"/>
    </source>
</evidence>
<dbReference type="GO" id="GO:0016887">
    <property type="term" value="F:ATP hydrolysis activity"/>
    <property type="evidence" value="ECO:0007669"/>
    <property type="project" value="InterPro"/>
</dbReference>
<keyword evidence="6" id="KW-1278">Translocase</keyword>
<keyword evidence="4 9" id="KW-0067">ATP-binding</keyword>
<dbReference type="GO" id="GO:0005524">
    <property type="term" value="F:ATP binding"/>
    <property type="evidence" value="ECO:0007669"/>
    <property type="project" value="UniProtKB-KW"/>
</dbReference>
<dbReference type="RefSeq" id="WP_106587391.1">
    <property type="nucleotide sequence ID" value="NZ_PYAV01000001.1"/>
</dbReference>
<dbReference type="Proteomes" id="UP000242310">
    <property type="component" value="Unassembled WGS sequence"/>
</dbReference>
<dbReference type="PANTHER" id="PTHR43166:SF6">
    <property type="entry name" value="PHOSPHONATES IMPORT ATP-BINDING PROTEIN PHNC"/>
    <property type="match status" value="1"/>
</dbReference>
<evidence type="ECO:0000256" key="4">
    <source>
        <dbReference type="ARBA" id="ARBA00022840"/>
    </source>
</evidence>
<keyword evidence="2" id="KW-1003">Cell membrane</keyword>
<evidence type="ECO:0000256" key="1">
    <source>
        <dbReference type="ARBA" id="ARBA00022448"/>
    </source>
</evidence>
<dbReference type="OrthoDB" id="9802264at2"/>
<dbReference type="EMBL" id="PYAV01000001">
    <property type="protein sequence ID" value="PSL51321.1"/>
    <property type="molecule type" value="Genomic_DNA"/>
</dbReference>
<dbReference type="GO" id="GO:0016020">
    <property type="term" value="C:membrane"/>
    <property type="evidence" value="ECO:0007669"/>
    <property type="project" value="InterPro"/>
</dbReference>
<feature type="domain" description="ABC transporter" evidence="8">
    <location>
        <begin position="2"/>
        <end position="247"/>
    </location>
</feature>
<evidence type="ECO:0000256" key="6">
    <source>
        <dbReference type="ARBA" id="ARBA00022967"/>
    </source>
</evidence>
<dbReference type="Pfam" id="PF00005">
    <property type="entry name" value="ABC_tran"/>
    <property type="match status" value="1"/>
</dbReference>
<evidence type="ECO:0000256" key="3">
    <source>
        <dbReference type="ARBA" id="ARBA00022741"/>
    </source>
</evidence>
<protein>
    <submittedName>
        <fullName evidence="9">Phosphonate transport system ATP-binding protein</fullName>
    </submittedName>
</protein>
<keyword evidence="1" id="KW-0813">Transport</keyword>
<gene>
    <name evidence="9" type="ORF">B0H94_101235</name>
</gene>
<keyword evidence="10" id="KW-1185">Reference proteome</keyword>
<dbReference type="GO" id="GO:0015416">
    <property type="term" value="F:ABC-type phosphonate transporter activity"/>
    <property type="evidence" value="ECO:0007669"/>
    <property type="project" value="InterPro"/>
</dbReference>
<reference evidence="9 10" key="1">
    <citation type="submission" date="2018-03" db="EMBL/GenBank/DDBJ databases">
        <title>Genomic Encyclopedia of Type Strains, Phase III (KMG-III): the genomes of soil and plant-associated and newly described type strains.</title>
        <authorList>
            <person name="Whitman W."/>
        </authorList>
    </citation>
    <scope>NUCLEOTIDE SEQUENCE [LARGE SCALE GENOMIC DNA]</scope>
    <source>
        <strain evidence="9 10">CGMCC 1.07653</strain>
    </source>
</reference>
<dbReference type="PANTHER" id="PTHR43166">
    <property type="entry name" value="AMINO ACID IMPORT ATP-BINDING PROTEIN"/>
    <property type="match status" value="1"/>
</dbReference>
<dbReference type="NCBIfam" id="TIGR02315">
    <property type="entry name" value="ABC_phnC"/>
    <property type="match status" value="1"/>
</dbReference>
<dbReference type="SUPFAM" id="SSF52540">
    <property type="entry name" value="P-loop containing nucleoside triphosphate hydrolases"/>
    <property type="match status" value="1"/>
</dbReference>
<evidence type="ECO:0000313" key="9">
    <source>
        <dbReference type="EMBL" id="PSL51321.1"/>
    </source>
</evidence>
<dbReference type="SMART" id="SM00382">
    <property type="entry name" value="AAA"/>
    <property type="match status" value="1"/>
</dbReference>
<keyword evidence="5" id="KW-0918">Phosphonate transport</keyword>
<dbReference type="InterPro" id="IPR012693">
    <property type="entry name" value="ABC_transpr_PhnC"/>
</dbReference>
<dbReference type="Gene3D" id="3.40.50.300">
    <property type="entry name" value="P-loop containing nucleotide triphosphate hydrolases"/>
    <property type="match status" value="1"/>
</dbReference>
<accession>A0A2P8HYL2</accession>
<comment type="caution">
    <text evidence="9">The sequence shown here is derived from an EMBL/GenBank/DDBJ whole genome shotgun (WGS) entry which is preliminary data.</text>
</comment>
<keyword evidence="7" id="KW-0472">Membrane</keyword>
<dbReference type="InterPro" id="IPR003439">
    <property type="entry name" value="ABC_transporter-like_ATP-bd"/>
</dbReference>
<evidence type="ECO:0000256" key="7">
    <source>
        <dbReference type="ARBA" id="ARBA00023136"/>
    </source>
</evidence>
<organism evidence="9 10">
    <name type="scientific">Salsuginibacillus halophilus</name>
    <dbReference type="NCBI Taxonomy" id="517424"/>
    <lineage>
        <taxon>Bacteria</taxon>
        <taxon>Bacillati</taxon>
        <taxon>Bacillota</taxon>
        <taxon>Bacilli</taxon>
        <taxon>Bacillales</taxon>
        <taxon>Bacillaceae</taxon>
        <taxon>Salsuginibacillus</taxon>
    </lineage>
</organism>
<proteinExistence type="predicted"/>
<sequence>MIEMNKATVQYPGTEQPAVNELSLTFQRGEFVCILGRSGAGKSTLIRTFNALQPLTSGTIYVDKQSLHDMSEEEQRQERARMGMIFQHFHLIPRLSVLQNVLTGAFGRKKPIHNLLGRFTKAEKDLALQTLEATGLLPFKNRRVEALSGGQKQRVAISRALMQQPDIFLGDEPVASLDPSTANEVFQLLKQLHEENDTLTFINVHDVHLAKTFGTRIIGMKEGHVVFDGPPEELTDDVYQLIYATEQQV</sequence>
<dbReference type="InterPro" id="IPR050086">
    <property type="entry name" value="MetN_ABC_transporter-like"/>
</dbReference>
<dbReference type="InterPro" id="IPR003593">
    <property type="entry name" value="AAA+_ATPase"/>
</dbReference>
<dbReference type="InterPro" id="IPR027417">
    <property type="entry name" value="P-loop_NTPase"/>
</dbReference>